<name>W7UAY0_9STRA</name>
<proteinExistence type="predicted"/>
<reference evidence="1 2" key="1">
    <citation type="journal article" date="2014" name="Mol. Plant">
        <title>Chromosome Scale Genome Assembly and Transcriptome Profiling of Nannochloropsis gaditana in Nitrogen Depletion.</title>
        <authorList>
            <person name="Corteggiani Carpinelli E."/>
            <person name="Telatin A."/>
            <person name="Vitulo N."/>
            <person name="Forcato C."/>
            <person name="D'Angelo M."/>
            <person name="Schiavon R."/>
            <person name="Vezzi A."/>
            <person name="Giacometti G.M."/>
            <person name="Morosinotto T."/>
            <person name="Valle G."/>
        </authorList>
    </citation>
    <scope>NUCLEOTIDE SEQUENCE [LARGE SCALE GENOMIC DNA]</scope>
    <source>
        <strain evidence="1 2">B-31</strain>
    </source>
</reference>
<protein>
    <submittedName>
        <fullName evidence="1">Uncharacterized protein</fullName>
    </submittedName>
</protein>
<gene>
    <name evidence="1" type="ORF">Naga_102904g1</name>
</gene>
<dbReference type="EMBL" id="AZIL01000049">
    <property type="protein sequence ID" value="EWM30119.1"/>
    <property type="molecule type" value="Genomic_DNA"/>
</dbReference>
<accession>W7UAY0</accession>
<dbReference type="Proteomes" id="UP000019335">
    <property type="component" value="Chromosome 1"/>
</dbReference>
<keyword evidence="2" id="KW-1185">Reference proteome</keyword>
<evidence type="ECO:0000313" key="1">
    <source>
        <dbReference type="EMBL" id="EWM30119.1"/>
    </source>
</evidence>
<sequence length="106" mass="12136">RRGRNGCPWSVTTIHSGAYMQCCLCCGLWDPEKGTEGGRKGGQKWKVQRRKDVRTWTGCLCTLHVQKSEEDPERRGGIEPGERWSTLRDGRLDCQARLPARRLHDL</sequence>
<evidence type="ECO:0000313" key="2">
    <source>
        <dbReference type="Proteomes" id="UP000019335"/>
    </source>
</evidence>
<comment type="caution">
    <text evidence="1">The sequence shown here is derived from an EMBL/GenBank/DDBJ whole genome shotgun (WGS) entry which is preliminary data.</text>
</comment>
<dbReference type="AlphaFoldDB" id="W7UAY0"/>
<feature type="non-terminal residue" evidence="1">
    <location>
        <position position="1"/>
    </location>
</feature>
<organism evidence="1 2">
    <name type="scientific">Nannochloropsis gaditana</name>
    <dbReference type="NCBI Taxonomy" id="72520"/>
    <lineage>
        <taxon>Eukaryota</taxon>
        <taxon>Sar</taxon>
        <taxon>Stramenopiles</taxon>
        <taxon>Ochrophyta</taxon>
        <taxon>Eustigmatophyceae</taxon>
        <taxon>Eustigmatales</taxon>
        <taxon>Monodopsidaceae</taxon>
        <taxon>Nannochloropsis</taxon>
    </lineage>
</organism>